<dbReference type="GO" id="GO:0016787">
    <property type="term" value="F:hydrolase activity"/>
    <property type="evidence" value="ECO:0007669"/>
    <property type="project" value="UniProtKB-KW"/>
</dbReference>
<dbReference type="InterPro" id="IPR012340">
    <property type="entry name" value="NA-bd_OB-fold"/>
</dbReference>
<dbReference type="InterPro" id="IPR006675">
    <property type="entry name" value="HDIG_dom"/>
</dbReference>
<evidence type="ECO:0000313" key="4">
    <source>
        <dbReference type="Proteomes" id="UP000249799"/>
    </source>
</evidence>
<dbReference type="RefSeq" id="WP_111334826.1">
    <property type="nucleotide sequence ID" value="NZ_CP030032.1"/>
</dbReference>
<dbReference type="KEGG" id="bsed:DN745_11070"/>
<dbReference type="CDD" id="cd00077">
    <property type="entry name" value="HDc"/>
    <property type="match status" value="1"/>
</dbReference>
<evidence type="ECO:0000256" key="2">
    <source>
        <dbReference type="SAM" id="MobiDB-lite"/>
    </source>
</evidence>
<dbReference type="OrthoDB" id="9778453at2"/>
<dbReference type="EMBL" id="CP030032">
    <property type="protein sequence ID" value="AWV89851.1"/>
    <property type="molecule type" value="Genomic_DNA"/>
</dbReference>
<keyword evidence="4" id="KW-1185">Reference proteome</keyword>
<dbReference type="InterPro" id="IPR004365">
    <property type="entry name" value="NA-bd_OB_tRNA"/>
</dbReference>
<dbReference type="GO" id="GO:0003676">
    <property type="term" value="F:nucleic acid binding"/>
    <property type="evidence" value="ECO:0007669"/>
    <property type="project" value="InterPro"/>
</dbReference>
<keyword evidence="1 3" id="KW-0378">Hydrolase</keyword>
<feature type="region of interest" description="Disordered" evidence="2">
    <location>
        <begin position="325"/>
        <end position="393"/>
    </location>
</feature>
<organism evidence="3 4">
    <name type="scientific">Bradymonas sediminis</name>
    <dbReference type="NCBI Taxonomy" id="1548548"/>
    <lineage>
        <taxon>Bacteria</taxon>
        <taxon>Deltaproteobacteria</taxon>
        <taxon>Bradymonadales</taxon>
        <taxon>Bradymonadaceae</taxon>
        <taxon>Bradymonas</taxon>
    </lineage>
</organism>
<evidence type="ECO:0000256" key="1">
    <source>
        <dbReference type="ARBA" id="ARBA00022801"/>
    </source>
</evidence>
<dbReference type="PANTHER" id="PTHR37294:SF1">
    <property type="entry name" value="3'-5' EXORIBONUCLEASE YHAM"/>
    <property type="match status" value="1"/>
</dbReference>
<reference evidence="3 4" key="1">
    <citation type="submission" date="2018-06" db="EMBL/GenBank/DDBJ databases">
        <title>Lujinxingia sediminis gen. nov. sp. nov., a new facultative anaerobic member of the class Deltaproteobacteria, and proposal of Lujinxingaceae fam. nov.</title>
        <authorList>
            <person name="Guo L.-Y."/>
            <person name="Li C.-M."/>
            <person name="Wang S."/>
            <person name="Du Z.-J."/>
        </authorList>
    </citation>
    <scope>NUCLEOTIDE SEQUENCE [LARGE SCALE GENOMIC DNA]</scope>
    <source>
        <strain evidence="3 4">FA350</strain>
    </source>
</reference>
<dbReference type="InterPro" id="IPR050798">
    <property type="entry name" value="YhaM_exoribonuc/phosphodiest"/>
</dbReference>
<dbReference type="SUPFAM" id="SSF50249">
    <property type="entry name" value="Nucleic acid-binding proteins"/>
    <property type="match status" value="1"/>
</dbReference>
<dbReference type="CDD" id="cd04492">
    <property type="entry name" value="YhaM_OBF_like"/>
    <property type="match status" value="1"/>
</dbReference>
<dbReference type="SMART" id="SM00471">
    <property type="entry name" value="HDc"/>
    <property type="match status" value="1"/>
</dbReference>
<dbReference type="Gene3D" id="1.10.3210.10">
    <property type="entry name" value="Hypothetical protein af1432"/>
    <property type="match status" value="1"/>
</dbReference>
<dbReference type="Proteomes" id="UP000249799">
    <property type="component" value="Chromosome"/>
</dbReference>
<dbReference type="InterPro" id="IPR006674">
    <property type="entry name" value="HD_domain"/>
</dbReference>
<evidence type="ECO:0000313" key="3">
    <source>
        <dbReference type="EMBL" id="AWV89851.1"/>
    </source>
</evidence>
<dbReference type="AlphaFoldDB" id="A0A2Z4FLM3"/>
<feature type="compositionally biased region" description="Low complexity" evidence="2">
    <location>
        <begin position="344"/>
        <end position="377"/>
    </location>
</feature>
<dbReference type="Pfam" id="PF01966">
    <property type="entry name" value="HD"/>
    <property type="match status" value="1"/>
</dbReference>
<protein>
    <submittedName>
        <fullName evidence="3">HD family phosphohydrolase</fullName>
    </submittedName>
</protein>
<dbReference type="Gene3D" id="2.40.50.140">
    <property type="entry name" value="Nucleic acid-binding proteins"/>
    <property type="match status" value="1"/>
</dbReference>
<gene>
    <name evidence="3" type="ORF">DN745_11070</name>
</gene>
<proteinExistence type="predicted"/>
<dbReference type="InterPro" id="IPR003607">
    <property type="entry name" value="HD/PDEase_dom"/>
</dbReference>
<dbReference type="NCBIfam" id="TIGR00277">
    <property type="entry name" value="HDIG"/>
    <property type="match status" value="1"/>
</dbReference>
<accession>A0A2Z4FLM3</accession>
<dbReference type="PANTHER" id="PTHR37294">
    <property type="entry name" value="3'-5' EXORIBONUCLEASE YHAM"/>
    <property type="match status" value="1"/>
</dbReference>
<dbReference type="Pfam" id="PF01336">
    <property type="entry name" value="tRNA_anti-codon"/>
    <property type="match status" value="1"/>
</dbReference>
<dbReference type="SUPFAM" id="SSF109604">
    <property type="entry name" value="HD-domain/PDEase-like"/>
    <property type="match status" value="1"/>
</dbReference>
<dbReference type="GO" id="GO:0031125">
    <property type="term" value="P:rRNA 3'-end processing"/>
    <property type="evidence" value="ECO:0007669"/>
    <property type="project" value="TreeGrafter"/>
</dbReference>
<name>A0A2Z4FLM3_9DELT</name>
<sequence length="393" mass="43013">MSDKIFVEQLVEGETIRSVFLVSDKSVRATKSGKPFLALTLGDKSGSIDAKVWDNAEAIATRFEADDFVAVEAQVDSWQSKLQLNIRDVHKVDDANVAFEDFVPVSRWPREALLEQLKTLVREEVRSPEMQRFFNALFADKELMQRYQSAPAAKGNHHAFLGGLVEHSLSMTRLAVRIGGHYANYYPGLLNTDLLIAGCVLHDIGKCYELSYARSFDYTDEGQLVGHIVQGVEMVTAIAAPLEPALPADMILQIKHLILAHHGKKEYGSPVLPRTPEALVLHEIDMIDSRMAMLANIADQQASDAEDSGWSGYERLFQGRVYMGNAQTPTDAPNTPAMPHELVGPGAQHADAQPQQHAGSAARPAAAKSASAAPANPKRQPAEPAPNLDLFSK</sequence>